<dbReference type="InterPro" id="IPR011059">
    <property type="entry name" value="Metal-dep_hydrolase_composite"/>
</dbReference>
<evidence type="ECO:0000256" key="8">
    <source>
        <dbReference type="ARBA" id="ARBA00023004"/>
    </source>
</evidence>
<comment type="pathway">
    <text evidence="1">Amino-acid degradation.</text>
</comment>
<keyword evidence="6" id="KW-0369">Histidine metabolism</keyword>
<dbReference type="GO" id="GO:0019556">
    <property type="term" value="P:L-histidine catabolic process to glutamate and formamide"/>
    <property type="evidence" value="ECO:0007669"/>
    <property type="project" value="InterPro"/>
</dbReference>
<evidence type="ECO:0000256" key="7">
    <source>
        <dbReference type="ARBA" id="ARBA00022833"/>
    </source>
</evidence>
<dbReference type="EMBL" id="JAODUP010000178">
    <property type="protein sequence ID" value="KAK2158027.1"/>
    <property type="molecule type" value="Genomic_DNA"/>
</dbReference>
<dbReference type="GO" id="GO:0050480">
    <property type="term" value="F:imidazolonepropionase activity"/>
    <property type="evidence" value="ECO:0007669"/>
    <property type="project" value="UniProtKB-EC"/>
</dbReference>
<keyword evidence="8" id="KW-0408">Iron</keyword>
<dbReference type="InterPro" id="IPR032466">
    <property type="entry name" value="Metal_Hydrolase"/>
</dbReference>
<evidence type="ECO:0000256" key="2">
    <source>
        <dbReference type="ARBA" id="ARBA00012864"/>
    </source>
</evidence>
<keyword evidence="3" id="KW-0963">Cytoplasm</keyword>
<dbReference type="GO" id="GO:0046872">
    <property type="term" value="F:metal ion binding"/>
    <property type="evidence" value="ECO:0007669"/>
    <property type="project" value="UniProtKB-KW"/>
</dbReference>
<dbReference type="Gene3D" id="3.20.20.140">
    <property type="entry name" value="Metal-dependent hydrolases"/>
    <property type="match status" value="2"/>
</dbReference>
<evidence type="ECO:0000259" key="9">
    <source>
        <dbReference type="Pfam" id="PF07969"/>
    </source>
</evidence>
<keyword evidence="4" id="KW-0479">Metal-binding</keyword>
<reference evidence="10" key="1">
    <citation type="journal article" date="2023" name="Mol. Biol. Evol.">
        <title>Third-Generation Sequencing Reveals the Adaptive Role of the Epigenome in Three Deep-Sea Polychaetes.</title>
        <authorList>
            <person name="Perez M."/>
            <person name="Aroh O."/>
            <person name="Sun Y."/>
            <person name="Lan Y."/>
            <person name="Juniper S.K."/>
            <person name="Young C.R."/>
            <person name="Angers B."/>
            <person name="Qian P.Y."/>
        </authorList>
    </citation>
    <scope>NUCLEOTIDE SEQUENCE</scope>
    <source>
        <strain evidence="10">P08H-3</strain>
    </source>
</reference>
<organism evidence="10 11">
    <name type="scientific">Paralvinella palmiformis</name>
    <dbReference type="NCBI Taxonomy" id="53620"/>
    <lineage>
        <taxon>Eukaryota</taxon>
        <taxon>Metazoa</taxon>
        <taxon>Spiralia</taxon>
        <taxon>Lophotrochozoa</taxon>
        <taxon>Annelida</taxon>
        <taxon>Polychaeta</taxon>
        <taxon>Sedentaria</taxon>
        <taxon>Canalipalpata</taxon>
        <taxon>Terebellida</taxon>
        <taxon>Terebelliformia</taxon>
        <taxon>Alvinellidae</taxon>
        <taxon>Paralvinella</taxon>
    </lineage>
</organism>
<dbReference type="PANTHER" id="PTHR42752">
    <property type="entry name" value="IMIDAZOLONEPROPIONASE"/>
    <property type="match status" value="1"/>
</dbReference>
<dbReference type="SUPFAM" id="SSF51338">
    <property type="entry name" value="Composite domain of metallo-dependent hydrolases"/>
    <property type="match status" value="1"/>
</dbReference>
<gene>
    <name evidence="10" type="ORF">LSH36_178g01024</name>
</gene>
<dbReference type="GO" id="GO:0005737">
    <property type="term" value="C:cytoplasm"/>
    <property type="evidence" value="ECO:0007669"/>
    <property type="project" value="InterPro"/>
</dbReference>
<feature type="domain" description="Amidohydrolase 3" evidence="9">
    <location>
        <begin position="210"/>
        <end position="317"/>
    </location>
</feature>
<evidence type="ECO:0000313" key="11">
    <source>
        <dbReference type="Proteomes" id="UP001208570"/>
    </source>
</evidence>
<evidence type="ECO:0000256" key="4">
    <source>
        <dbReference type="ARBA" id="ARBA00022723"/>
    </source>
</evidence>
<dbReference type="Pfam" id="PF07969">
    <property type="entry name" value="Amidohydro_3"/>
    <property type="match status" value="1"/>
</dbReference>
<dbReference type="EC" id="3.5.2.7" evidence="2"/>
<keyword evidence="7" id="KW-0862">Zinc</keyword>
<evidence type="ECO:0000256" key="5">
    <source>
        <dbReference type="ARBA" id="ARBA00022801"/>
    </source>
</evidence>
<evidence type="ECO:0000256" key="1">
    <source>
        <dbReference type="ARBA" id="ARBA00005023"/>
    </source>
</evidence>
<sequence length="321" mass="34712">MADFRLLIHSARQIVQVVNNNKLVCKGREMNQLAILEDNNGCSIVVDCQGNIHAIGLDVEIKERFSDAQFQEVIDATGMCIVPGFVDGHTHAIWEGDRVHEFAMKLAGATYMEVHQAGGGIMFTVDHVRKAPEETLLKNFKANAHKMLEAGTTLAECKSGYGLDMGADIGATAISHLEHVSDEGISAMVQSGTIGVVLPTTAYILRLEPPPTRKMIDAGMGVALGSDFNPNAHCLAMPVVMHLACVLQKISLNEALVAATINAAASLRKSETHGSIEVGKVADLLIIDAPRWEHIIYQLGSHQHVISHVIKGGKIVHQKRK</sequence>
<protein>
    <recommendedName>
        <fullName evidence="2">imidazolonepropionase</fullName>
        <ecNumber evidence="2">3.5.2.7</ecNumber>
    </recommendedName>
</protein>
<accession>A0AAD9JS97</accession>
<dbReference type="InterPro" id="IPR005920">
    <property type="entry name" value="HutI"/>
</dbReference>
<keyword evidence="11" id="KW-1185">Reference proteome</keyword>
<evidence type="ECO:0000256" key="3">
    <source>
        <dbReference type="ARBA" id="ARBA00022490"/>
    </source>
</evidence>
<evidence type="ECO:0000256" key="6">
    <source>
        <dbReference type="ARBA" id="ARBA00022808"/>
    </source>
</evidence>
<dbReference type="PANTHER" id="PTHR42752:SF1">
    <property type="entry name" value="IMIDAZOLONEPROPIONASE-RELATED"/>
    <property type="match status" value="1"/>
</dbReference>
<dbReference type="Proteomes" id="UP001208570">
    <property type="component" value="Unassembled WGS sequence"/>
</dbReference>
<dbReference type="AlphaFoldDB" id="A0AAD9JS97"/>
<comment type="caution">
    <text evidence="10">The sequence shown here is derived from an EMBL/GenBank/DDBJ whole genome shotgun (WGS) entry which is preliminary data.</text>
</comment>
<evidence type="ECO:0000313" key="10">
    <source>
        <dbReference type="EMBL" id="KAK2158027.1"/>
    </source>
</evidence>
<keyword evidence="5" id="KW-0378">Hydrolase</keyword>
<proteinExistence type="predicted"/>
<dbReference type="InterPro" id="IPR013108">
    <property type="entry name" value="Amidohydro_3"/>
</dbReference>
<dbReference type="SUPFAM" id="SSF51556">
    <property type="entry name" value="Metallo-dependent hydrolases"/>
    <property type="match status" value="1"/>
</dbReference>
<name>A0AAD9JS97_9ANNE</name>